<feature type="region of interest" description="Disordered" evidence="2">
    <location>
        <begin position="242"/>
        <end position="276"/>
    </location>
</feature>
<dbReference type="EMBL" id="JAABOA010001775">
    <property type="protein sequence ID" value="KAF9580917.1"/>
    <property type="molecule type" value="Genomic_DNA"/>
</dbReference>
<evidence type="ECO:0000259" key="3">
    <source>
        <dbReference type="Pfam" id="PF16978"/>
    </source>
</evidence>
<dbReference type="OrthoDB" id="241990at2759"/>
<dbReference type="InterPro" id="IPR008828">
    <property type="entry name" value="Sin1/Avo1"/>
</dbReference>
<evidence type="ECO:0000256" key="1">
    <source>
        <dbReference type="ARBA" id="ARBA00009407"/>
    </source>
</evidence>
<dbReference type="Gene3D" id="2.30.29.30">
    <property type="entry name" value="Pleckstrin-homology domain (PH domain)/Phosphotyrosine-binding domain (PTB)"/>
    <property type="match status" value="1"/>
</dbReference>
<feature type="domain" description="CRIM" evidence="3">
    <location>
        <begin position="358"/>
        <end position="499"/>
    </location>
</feature>
<accession>A0A9P6KDP2</accession>
<dbReference type="InterPro" id="IPR031567">
    <property type="entry name" value="CRIM_dom"/>
</dbReference>
<comment type="caution">
    <text evidence="5">The sequence shown here is derived from an EMBL/GenBank/DDBJ whole genome shotgun (WGS) entry which is preliminary data.</text>
</comment>
<dbReference type="InterPro" id="IPR011993">
    <property type="entry name" value="PH-like_dom_sf"/>
</dbReference>
<feature type="region of interest" description="Disordered" evidence="2">
    <location>
        <begin position="181"/>
        <end position="200"/>
    </location>
</feature>
<keyword evidence="6" id="KW-1185">Reference proteome</keyword>
<dbReference type="GO" id="GO:0031932">
    <property type="term" value="C:TORC2 complex"/>
    <property type="evidence" value="ECO:0007669"/>
    <property type="project" value="InterPro"/>
</dbReference>
<dbReference type="Pfam" id="PF16978">
    <property type="entry name" value="CRIM"/>
    <property type="match status" value="1"/>
</dbReference>
<protein>
    <submittedName>
        <fullName evidence="5">Uncharacterized protein</fullName>
    </submittedName>
</protein>
<gene>
    <name evidence="5" type="ORF">BGW38_002247</name>
</gene>
<feature type="compositionally biased region" description="Acidic residues" evidence="2">
    <location>
        <begin position="181"/>
        <end position="191"/>
    </location>
</feature>
<feature type="compositionally biased region" description="Basic and acidic residues" evidence="2">
    <location>
        <begin position="243"/>
        <end position="263"/>
    </location>
</feature>
<evidence type="ECO:0000256" key="2">
    <source>
        <dbReference type="SAM" id="MobiDB-lite"/>
    </source>
</evidence>
<feature type="compositionally biased region" description="Polar residues" evidence="2">
    <location>
        <begin position="526"/>
        <end position="537"/>
    </location>
</feature>
<dbReference type="Proteomes" id="UP000780801">
    <property type="component" value="Unassembled WGS sequence"/>
</dbReference>
<feature type="domain" description="SIN1-type PH" evidence="4">
    <location>
        <begin position="710"/>
        <end position="801"/>
    </location>
</feature>
<evidence type="ECO:0000313" key="5">
    <source>
        <dbReference type="EMBL" id="KAF9580917.1"/>
    </source>
</evidence>
<evidence type="ECO:0000313" key="6">
    <source>
        <dbReference type="Proteomes" id="UP000780801"/>
    </source>
</evidence>
<dbReference type="GO" id="GO:0038203">
    <property type="term" value="P:TORC2 signaling"/>
    <property type="evidence" value="ECO:0007669"/>
    <property type="project" value="TreeGrafter"/>
</dbReference>
<dbReference type="GO" id="GO:0005546">
    <property type="term" value="F:phosphatidylinositol-4,5-bisphosphate binding"/>
    <property type="evidence" value="ECO:0007669"/>
    <property type="project" value="TreeGrafter"/>
</dbReference>
<feature type="non-terminal residue" evidence="5">
    <location>
        <position position="801"/>
    </location>
</feature>
<proteinExistence type="inferred from homology"/>
<dbReference type="InterPro" id="IPR031313">
    <property type="entry name" value="Sin1_PH_dom"/>
</dbReference>
<evidence type="ECO:0000259" key="4">
    <source>
        <dbReference type="Pfam" id="PF16979"/>
    </source>
</evidence>
<feature type="region of interest" description="Disordered" evidence="2">
    <location>
        <begin position="508"/>
        <end position="537"/>
    </location>
</feature>
<dbReference type="PANTHER" id="PTHR13335">
    <property type="entry name" value="TARGET OF RAPAMYCIN COMPLEX 2 SUBUNIT MAPKAP1"/>
    <property type="match status" value="1"/>
</dbReference>
<reference evidence="5" key="1">
    <citation type="journal article" date="2020" name="Fungal Divers.">
        <title>Resolving the Mortierellaceae phylogeny through synthesis of multi-gene phylogenetics and phylogenomics.</title>
        <authorList>
            <person name="Vandepol N."/>
            <person name="Liber J."/>
            <person name="Desiro A."/>
            <person name="Na H."/>
            <person name="Kennedy M."/>
            <person name="Barry K."/>
            <person name="Grigoriev I.V."/>
            <person name="Miller A.N."/>
            <person name="O'Donnell K."/>
            <person name="Stajich J.E."/>
            <person name="Bonito G."/>
        </authorList>
    </citation>
    <scope>NUCLEOTIDE SEQUENCE</scope>
    <source>
        <strain evidence="5">KOD1015</strain>
    </source>
</reference>
<organism evidence="5 6">
    <name type="scientific">Lunasporangiospora selenospora</name>
    <dbReference type="NCBI Taxonomy" id="979761"/>
    <lineage>
        <taxon>Eukaryota</taxon>
        <taxon>Fungi</taxon>
        <taxon>Fungi incertae sedis</taxon>
        <taxon>Mucoromycota</taxon>
        <taxon>Mortierellomycotina</taxon>
        <taxon>Mortierellomycetes</taxon>
        <taxon>Mortierellales</taxon>
        <taxon>Mortierellaceae</taxon>
        <taxon>Lunasporangiospora</taxon>
    </lineage>
</organism>
<dbReference type="Pfam" id="PF16979">
    <property type="entry name" value="SIN1_PH"/>
    <property type="match status" value="1"/>
</dbReference>
<dbReference type="AlphaFoldDB" id="A0A9P6KDP2"/>
<dbReference type="PANTHER" id="PTHR13335:SF1">
    <property type="entry name" value="TARGET OF RAPAMYCIN COMPLEX 2 SUBUNIT MAPKAP1"/>
    <property type="match status" value="1"/>
</dbReference>
<dbReference type="GO" id="GO:0005737">
    <property type="term" value="C:cytoplasm"/>
    <property type="evidence" value="ECO:0007669"/>
    <property type="project" value="TreeGrafter"/>
</dbReference>
<name>A0A9P6KDP2_9FUNG</name>
<sequence>MSVLTDPAYIVHMLRLSNLRLDDRTSDKVIAFPPQLLSNEYIKTAGPIFPEMQYCYSPNITYDYMMLGGSSLLLGEAANREQTTYSSSSAAATTRSLPLVDNGAGNSSVPVDSTRKLKHGGRVKYDRRKMVAAQAAAAAAAAGLGRGGAESGHPDMAFQTRPAAVPVIRVPVPVTVASLESDDDIDIDDDEPLKSPPRALPKTVVGTLPIGGNFAPGILITTPSRPGSASIAEEALLPVAHQHASDAKTKADESIEPRNDNHQEPTLALSGSGSILNERDTDLGDMTIDSITSPIELSPPESSMVAVRIERASTSSSSALMYPVPIHAHLPGVNRDPPSRTNDLLFRPAPVPRSPPVSLLTSLIAQQKSKDDNPFAEEFLRFAGMGETTPVQLKIYLPASDRPKDPMQVVVRREATVEDVIGYILYQYYNESRVPLLTDEQSTVVQWNLRIVEDDGEIDDDLPAVERTLKIGRFSMNQRFAMNQFALCEATPAQVQINEALYAKSGRTVVRPSKRRPSAGTGPPEQINNSDTALQGDGQANHSAAVYAAEAGNGASNAHELSSTAGYGAGGNTGTSLNTGATGAHVVPTRIADPLMASTQHYVRVRLHTNDEVKHTTTVEIMPKMLVSGVIEYICKKRKMKPEEWSLVVADTRDVLPLNGAAEDISNTTELALVPKSSEANINPKRSRFGRNGPADIPGSDVSYLTSTEVYREYTLSRKRRGGYVGHHEQVLAIDGDYIRIMPSSSRNLLFDSGKTSSYLKNTIYDCRQSRKAPSHFKFTVVRGDRERKTYEFEAKTPQLA</sequence>
<comment type="similarity">
    <text evidence="1">Belongs to the SIN1 family.</text>
</comment>
<dbReference type="GO" id="GO:0005886">
    <property type="term" value="C:plasma membrane"/>
    <property type="evidence" value="ECO:0007669"/>
    <property type="project" value="TreeGrafter"/>
</dbReference>